<dbReference type="Pfam" id="PF25273">
    <property type="entry name" value="DUF7869"/>
    <property type="match status" value="1"/>
</dbReference>
<evidence type="ECO:0000256" key="2">
    <source>
        <dbReference type="ARBA" id="ARBA00006824"/>
    </source>
</evidence>
<sequence length="454" mass="52697">MQGTIMKARNLFKLYQQSLNRRPYLMQAVQTGTLMAAGDLICQTFIEKKTTKQMPVAKLLHSITHRREVHAHHLGAWRSSTMCSFLLRTSKIWNELTSVFFSYGYNMGPALRVWYGLLNNRIGSTGKTVALKKVFVDQVLFAPAFLSLILVAVGALQGKPWETARKRRVNAAKWKKNRVKELRYAAKHLPVKPTCKHKCKNLQCSEIPLQDVRKFHESFYQLKNKLKQDSFLLKHVKGIKTQRRRPRSESRNYKPRGLQLKYRKNMPLSKIPDQSSYYSRQLYFYNFTTVEANSKSSLTKENVFAYCWTEDEFAKDANLIVSSVYHRLCNTVFPPECNQLRLMAVGCSGQNKNSMLIAMLSRWLTKDAPAQIHLVEVVLPVVGHSFLPPDRVFARIEKELRKIENIIKPEEYFDVVEKHATAINVATTVQVYDWKTVVKDLFLIKYHKMAYTFF</sequence>
<comment type="subcellular location">
    <subcellularLocation>
        <location evidence="1">Membrane</location>
        <topology evidence="1">Multi-pass membrane protein</topology>
    </subcellularLocation>
</comment>
<evidence type="ECO:0000259" key="8">
    <source>
        <dbReference type="Pfam" id="PF25273"/>
    </source>
</evidence>
<dbReference type="Proteomes" id="UP001153292">
    <property type="component" value="Chromosome 5"/>
</dbReference>
<accession>A0ABN8BE30</accession>
<evidence type="ECO:0000256" key="7">
    <source>
        <dbReference type="SAM" id="Phobius"/>
    </source>
</evidence>
<keyword evidence="4 7" id="KW-1133">Transmembrane helix</keyword>
<dbReference type="InterPro" id="IPR007248">
    <property type="entry name" value="Mpv17_PMP22"/>
</dbReference>
<organism evidence="9 10">
    <name type="scientific">Chilo suppressalis</name>
    <name type="common">Asiatic rice borer moth</name>
    <dbReference type="NCBI Taxonomy" id="168631"/>
    <lineage>
        <taxon>Eukaryota</taxon>
        <taxon>Metazoa</taxon>
        <taxon>Ecdysozoa</taxon>
        <taxon>Arthropoda</taxon>
        <taxon>Hexapoda</taxon>
        <taxon>Insecta</taxon>
        <taxon>Pterygota</taxon>
        <taxon>Neoptera</taxon>
        <taxon>Endopterygota</taxon>
        <taxon>Lepidoptera</taxon>
        <taxon>Glossata</taxon>
        <taxon>Ditrysia</taxon>
        <taxon>Pyraloidea</taxon>
        <taxon>Crambidae</taxon>
        <taxon>Crambinae</taxon>
        <taxon>Chilo</taxon>
    </lineage>
</organism>
<keyword evidence="3 7" id="KW-0812">Transmembrane</keyword>
<name>A0ABN8BE30_CHISP</name>
<keyword evidence="5 7" id="KW-0472">Membrane</keyword>
<evidence type="ECO:0000313" key="9">
    <source>
        <dbReference type="EMBL" id="CAH0405919.1"/>
    </source>
</evidence>
<evidence type="ECO:0000256" key="5">
    <source>
        <dbReference type="ARBA" id="ARBA00023136"/>
    </source>
</evidence>
<dbReference type="PANTHER" id="PTHR11266">
    <property type="entry name" value="PEROXISOMAL MEMBRANE PROTEIN 2, PXMP2 MPV17"/>
    <property type="match status" value="1"/>
</dbReference>
<proteinExistence type="inferred from homology"/>
<feature type="domain" description="DUF7869" evidence="8">
    <location>
        <begin position="301"/>
        <end position="449"/>
    </location>
</feature>
<dbReference type="PANTHER" id="PTHR11266:SF17">
    <property type="entry name" value="PROTEIN MPV17"/>
    <property type="match status" value="1"/>
</dbReference>
<dbReference type="EMBL" id="OU963898">
    <property type="protein sequence ID" value="CAH0405919.1"/>
    <property type="molecule type" value="Genomic_DNA"/>
</dbReference>
<gene>
    <name evidence="9" type="ORF">CHILSU_LOCUS9290</name>
</gene>
<feature type="transmembrane region" description="Helical" evidence="7">
    <location>
        <begin position="96"/>
        <end position="115"/>
    </location>
</feature>
<comment type="similarity">
    <text evidence="2">Belongs to the peroxisomal membrane protein PXMP2/4 family.</text>
</comment>
<evidence type="ECO:0000256" key="3">
    <source>
        <dbReference type="ARBA" id="ARBA00022692"/>
    </source>
</evidence>
<evidence type="ECO:0000256" key="6">
    <source>
        <dbReference type="ARBA" id="ARBA00049743"/>
    </source>
</evidence>
<keyword evidence="10" id="KW-1185">Reference proteome</keyword>
<evidence type="ECO:0000313" key="10">
    <source>
        <dbReference type="Proteomes" id="UP001153292"/>
    </source>
</evidence>
<evidence type="ECO:0000256" key="4">
    <source>
        <dbReference type="ARBA" id="ARBA00022989"/>
    </source>
</evidence>
<protein>
    <recommendedName>
        <fullName evidence="6">Mitochondrial inner membrane protein Mpv17</fullName>
    </recommendedName>
</protein>
<evidence type="ECO:0000256" key="1">
    <source>
        <dbReference type="ARBA" id="ARBA00004141"/>
    </source>
</evidence>
<dbReference type="InterPro" id="IPR057191">
    <property type="entry name" value="DUF7869"/>
</dbReference>
<reference evidence="9" key="1">
    <citation type="submission" date="2021-12" db="EMBL/GenBank/DDBJ databases">
        <authorList>
            <person name="King R."/>
        </authorList>
    </citation>
    <scope>NUCLEOTIDE SEQUENCE</scope>
</reference>
<feature type="transmembrane region" description="Helical" evidence="7">
    <location>
        <begin position="135"/>
        <end position="158"/>
    </location>
</feature>